<dbReference type="AlphaFoldDB" id="A0A0G0NEC1"/>
<gene>
    <name evidence="1" type="ORF">UT40_C0009G0013</name>
</gene>
<reference evidence="1 2" key="1">
    <citation type="journal article" date="2015" name="Nature">
        <title>rRNA introns, odd ribosomes, and small enigmatic genomes across a large radiation of phyla.</title>
        <authorList>
            <person name="Brown C.T."/>
            <person name="Hug L.A."/>
            <person name="Thomas B.C."/>
            <person name="Sharon I."/>
            <person name="Castelle C.J."/>
            <person name="Singh A."/>
            <person name="Wilkins M.J."/>
            <person name="Williams K.H."/>
            <person name="Banfield J.F."/>
        </authorList>
    </citation>
    <scope>NUCLEOTIDE SEQUENCE [LARGE SCALE GENOMIC DNA]</scope>
</reference>
<dbReference type="EMBL" id="LBWQ01000009">
    <property type="protein sequence ID" value="KKR13848.1"/>
    <property type="molecule type" value="Genomic_DNA"/>
</dbReference>
<dbReference type="InterPro" id="IPR003795">
    <property type="entry name" value="DUF192"/>
</dbReference>
<protein>
    <recommendedName>
        <fullName evidence="3">DUF192 domain-containing protein</fullName>
    </recommendedName>
</protein>
<dbReference type="Proteomes" id="UP000034690">
    <property type="component" value="Unassembled WGS sequence"/>
</dbReference>
<dbReference type="Pfam" id="PF02643">
    <property type="entry name" value="DUF192"/>
    <property type="match status" value="1"/>
</dbReference>
<dbReference type="PANTHER" id="PTHR37953">
    <property type="entry name" value="UPF0127 PROTEIN MJ1496"/>
    <property type="match status" value="1"/>
</dbReference>
<sequence length="165" mass="18891">MSVPLKIFFGSLIVLVIFNLWRTDFIFSSASNAPKETVNFAKTEIKLGGNKLIVELAENKKQQERGLSYRQNLADQAGMLFIFSRPGKPGFWLKDMNFPLDLVWIDADQNIVHLTKNLTPDTYPKTFSSPLPIKYVLEIKAGQADQLKLAIGQRLKFKYLNLFFF</sequence>
<organism evidence="1 2">
    <name type="scientific">Candidatus Woesebacteria bacterium GW2011_GWA1_39_21b</name>
    <dbReference type="NCBI Taxonomy" id="1618551"/>
    <lineage>
        <taxon>Bacteria</taxon>
        <taxon>Candidatus Woeseibacteriota</taxon>
    </lineage>
</organism>
<comment type="caution">
    <text evidence="1">The sequence shown here is derived from an EMBL/GenBank/DDBJ whole genome shotgun (WGS) entry which is preliminary data.</text>
</comment>
<evidence type="ECO:0000313" key="1">
    <source>
        <dbReference type="EMBL" id="KKR13848.1"/>
    </source>
</evidence>
<dbReference type="PANTHER" id="PTHR37953:SF1">
    <property type="entry name" value="UPF0127 PROTEIN MJ1496"/>
    <property type="match status" value="1"/>
</dbReference>
<dbReference type="InterPro" id="IPR038695">
    <property type="entry name" value="Saro_0823-like_sf"/>
</dbReference>
<name>A0A0G0NEC1_9BACT</name>
<proteinExistence type="predicted"/>
<evidence type="ECO:0000313" key="2">
    <source>
        <dbReference type="Proteomes" id="UP000034690"/>
    </source>
</evidence>
<dbReference type="Gene3D" id="2.60.120.1140">
    <property type="entry name" value="Protein of unknown function DUF192"/>
    <property type="match status" value="1"/>
</dbReference>
<accession>A0A0G0NEC1</accession>
<evidence type="ECO:0008006" key="3">
    <source>
        <dbReference type="Google" id="ProtNLM"/>
    </source>
</evidence>